<dbReference type="InterPro" id="IPR000878">
    <property type="entry name" value="4pyrrol_Mease"/>
</dbReference>
<dbReference type="PANTHER" id="PTHR30522">
    <property type="entry name" value="NUCLEOSIDE TRIPHOSPHATE PYROPHOSPHOHYDROLASE"/>
    <property type="match status" value="1"/>
</dbReference>
<dbReference type="Proteomes" id="UP000010716">
    <property type="component" value="Unassembled WGS sequence"/>
</dbReference>
<evidence type="ECO:0000259" key="2">
    <source>
        <dbReference type="Pfam" id="PF03819"/>
    </source>
</evidence>
<reference evidence="3 5" key="1">
    <citation type="journal article" date="2011" name="J. Bacteriol.">
        <title>Draft genome sequence of the thermoalkaliphilic Caldalkalibacillus thermarum strain TA2.A1.</title>
        <authorList>
            <person name="Kalamorz F."/>
            <person name="Keis S."/>
            <person name="McMillan D.G."/>
            <person name="Olsson K."/>
            <person name="Stanton J.A."/>
            <person name="Stockwell P."/>
            <person name="Black M.A."/>
            <person name="Klingeman D.M."/>
            <person name="Land M.L."/>
            <person name="Han C.S."/>
            <person name="Martin S.L."/>
            <person name="Becher S.A."/>
            <person name="Peddie C.J."/>
            <person name="Morgan H.W."/>
            <person name="Matthies D."/>
            <person name="Preiss L."/>
            <person name="Meier T."/>
            <person name="Brown S.D."/>
            <person name="Cook G.M."/>
        </authorList>
    </citation>
    <scope>NUCLEOTIDE SEQUENCE [LARGE SCALE GENOMIC DNA]</scope>
    <source>
        <strain evidence="3 5">TA2.A1</strain>
    </source>
</reference>
<feature type="domain" description="NTP pyrophosphohydrolase MazG-like" evidence="2">
    <location>
        <begin position="256"/>
        <end position="329"/>
    </location>
</feature>
<dbReference type="PANTHER" id="PTHR30522:SF0">
    <property type="entry name" value="NUCLEOSIDE TRIPHOSPHATE PYROPHOSPHOHYDROLASE"/>
    <property type="match status" value="1"/>
</dbReference>
<dbReference type="EMBL" id="CP082237">
    <property type="protein sequence ID" value="QZT34355.1"/>
    <property type="molecule type" value="Genomic_DNA"/>
</dbReference>
<keyword evidence="6" id="KW-1185">Reference proteome</keyword>
<reference evidence="4" key="3">
    <citation type="submission" date="2021-08" db="EMBL/GenBank/DDBJ databases">
        <authorList>
            <person name="de Jong S."/>
            <person name="van den Broek M."/>
            <person name="Merkel A."/>
            <person name="de la Torre Cortes P."/>
            <person name="Kalamorz F."/>
            <person name="Cook G."/>
            <person name="van Loosdrecht M."/>
            <person name="McMillan D."/>
        </authorList>
    </citation>
    <scope>NUCLEOTIDE SEQUENCE</scope>
    <source>
        <strain evidence="4">TA2.A1</strain>
    </source>
</reference>
<dbReference type="InterPro" id="IPR048015">
    <property type="entry name" value="NTP-PPase_MazG-like_N"/>
</dbReference>
<dbReference type="GO" id="GO:0046076">
    <property type="term" value="P:dTTP catabolic process"/>
    <property type="evidence" value="ECO:0007669"/>
    <property type="project" value="TreeGrafter"/>
</dbReference>
<dbReference type="GO" id="GO:0006203">
    <property type="term" value="P:dGTP catabolic process"/>
    <property type="evidence" value="ECO:0007669"/>
    <property type="project" value="TreeGrafter"/>
</dbReference>
<dbReference type="FunFam" id="1.10.287.1080:FF:000001">
    <property type="entry name" value="Nucleoside triphosphate pyrophosphohydrolase"/>
    <property type="match status" value="1"/>
</dbReference>
<protein>
    <submittedName>
        <fullName evidence="4">MazG family protein</fullName>
    </submittedName>
    <submittedName>
        <fullName evidence="3">MazG nucleotide pyrophosphohydrolase</fullName>
    </submittedName>
</protein>
<dbReference type="FunFam" id="3.40.1010.10:FF:000008">
    <property type="entry name" value="Similar to nucleoside triphosphate pyrophosphohydrolase, MazG"/>
    <property type="match status" value="1"/>
</dbReference>
<dbReference type="AlphaFoldDB" id="F5L9Z8"/>
<dbReference type="GO" id="GO:0006950">
    <property type="term" value="P:response to stress"/>
    <property type="evidence" value="ECO:0007669"/>
    <property type="project" value="UniProtKB-ARBA"/>
</dbReference>
<evidence type="ECO:0000313" key="3">
    <source>
        <dbReference type="EMBL" id="EGL81868.1"/>
    </source>
</evidence>
<sequence length="361" mass="41469">MATIHILGLGAGNKAQLPLGVYQTLKHAQPLFVRTKEHPVISELEAEGLTYIAFDEVYERHRDFQLVYEEIVSLLFEAAKKHGTIYYAVPGHPLVAEQTVQMLLSEGRKEKVSIHIGGGQSFLDPLFARLKIDPNDGCVILDGTSLALSQLNPRLHHIITQVYDRFVASEVKLTLMELYPDEYTITVVTAVGVPGQEQLLEIPLYELDRVIDLNNLTAVYVPPTTDETVLNRLYHQSRDIFRTLRGPDGCPWDKEQTHQSLKKYVLEEAREVCEAIDQEDMDQLKEELGDLLLQVFLQAQIAEEEGWFNMEDVLQALNEKMIRRHPHVFGDLSLKDADDVKRQWEKIKEEEYKQKQNRQQR</sequence>
<evidence type="ECO:0000313" key="6">
    <source>
        <dbReference type="Proteomes" id="UP000825179"/>
    </source>
</evidence>
<dbReference type="SUPFAM" id="SSF53790">
    <property type="entry name" value="Tetrapyrrole methylase"/>
    <property type="match status" value="1"/>
</dbReference>
<dbReference type="GO" id="GO:0046047">
    <property type="term" value="P:TTP catabolic process"/>
    <property type="evidence" value="ECO:0007669"/>
    <property type="project" value="TreeGrafter"/>
</dbReference>
<dbReference type="RefSeq" id="WP_007506053.1">
    <property type="nucleotide sequence ID" value="NZ_AFCE01000160.1"/>
</dbReference>
<dbReference type="OrthoDB" id="9808939at2"/>
<accession>F5L9Z8</accession>
<dbReference type="GO" id="GO:0046052">
    <property type="term" value="P:UTP catabolic process"/>
    <property type="evidence" value="ECO:0007669"/>
    <property type="project" value="TreeGrafter"/>
</dbReference>
<dbReference type="InterPro" id="IPR011551">
    <property type="entry name" value="NTP_PyrPHydrolase_MazG"/>
</dbReference>
<gene>
    <name evidence="3" type="ORF">CathTA2_2653</name>
    <name evidence="4" type="ORF">HUR95_02820</name>
</gene>
<dbReference type="CDD" id="cd11723">
    <property type="entry name" value="YabN_N_like"/>
    <property type="match status" value="1"/>
</dbReference>
<dbReference type="Pfam" id="PF03819">
    <property type="entry name" value="MazG"/>
    <property type="match status" value="1"/>
</dbReference>
<dbReference type="Gene3D" id="1.10.287.1080">
    <property type="entry name" value="MazG-like"/>
    <property type="match status" value="1"/>
</dbReference>
<dbReference type="GO" id="GO:0046081">
    <property type="term" value="P:dUTP catabolic process"/>
    <property type="evidence" value="ECO:0007669"/>
    <property type="project" value="TreeGrafter"/>
</dbReference>
<dbReference type="Gene3D" id="3.40.1010.10">
    <property type="entry name" value="Cobalt-precorrin-4 Transmethylase, Domain 1"/>
    <property type="match status" value="1"/>
</dbReference>
<organism evidence="3 5">
    <name type="scientific">Caldalkalibacillus thermarum (strain TA2.A1)</name>
    <dbReference type="NCBI Taxonomy" id="986075"/>
    <lineage>
        <taxon>Bacteria</taxon>
        <taxon>Bacillati</taxon>
        <taxon>Bacillota</taxon>
        <taxon>Bacilli</taxon>
        <taxon>Bacillales</taxon>
        <taxon>Bacillaceae</taxon>
        <taxon>Caldalkalibacillus</taxon>
    </lineage>
</organism>
<dbReference type="InterPro" id="IPR035013">
    <property type="entry name" value="YabN_N"/>
</dbReference>
<dbReference type="InterPro" id="IPR024180">
    <property type="entry name" value="Tetrapyrrole_Mease/MazG_pred"/>
</dbReference>
<dbReference type="PIRSF" id="PIRSF002845">
    <property type="entry name" value="Ttrprl_mtas_MazG"/>
    <property type="match status" value="1"/>
</dbReference>
<dbReference type="GO" id="GO:0008168">
    <property type="term" value="F:methyltransferase activity"/>
    <property type="evidence" value="ECO:0007669"/>
    <property type="project" value="InterPro"/>
</dbReference>
<dbReference type="EMBL" id="AFCE01000160">
    <property type="protein sequence ID" value="EGL81868.1"/>
    <property type="molecule type" value="Genomic_DNA"/>
</dbReference>
<reference evidence="4 6" key="2">
    <citation type="journal article" date="2020" name="Extremophiles">
        <title>Genomic analysis of Caldalkalibacillus thermarum TA2.A1 reveals aerobic alkaliphilic metabolism and evolutionary hallmarks linking alkaliphilic bacteria and plant life.</title>
        <authorList>
            <person name="de Jong S.I."/>
            <person name="van den Broek M.A."/>
            <person name="Merkel A.Y."/>
            <person name="de la Torre Cortes P."/>
            <person name="Kalamorz F."/>
            <person name="Cook G.M."/>
            <person name="van Loosdrecht M.C.M."/>
            <person name="McMillan D.G.G."/>
        </authorList>
    </citation>
    <scope>NUCLEOTIDE SEQUENCE [LARGE SCALE GENOMIC DNA]</scope>
    <source>
        <strain evidence="4 6">TA2.A1</strain>
    </source>
</reference>
<keyword evidence="3" id="KW-0378">Hydrolase</keyword>
<dbReference type="Pfam" id="PF00590">
    <property type="entry name" value="TP_methylase"/>
    <property type="match status" value="1"/>
</dbReference>
<dbReference type="GO" id="GO:0047429">
    <property type="term" value="F:nucleoside triphosphate diphosphatase activity"/>
    <property type="evidence" value="ECO:0007669"/>
    <property type="project" value="TreeGrafter"/>
</dbReference>
<dbReference type="SUPFAM" id="SSF101386">
    <property type="entry name" value="all-alpha NTP pyrophosphatases"/>
    <property type="match status" value="1"/>
</dbReference>
<dbReference type="KEGG" id="cthu:HUR95_02820"/>
<dbReference type="InterPro" id="IPR004518">
    <property type="entry name" value="MazG-like_dom"/>
</dbReference>
<feature type="domain" description="Tetrapyrrole methylase" evidence="1">
    <location>
        <begin position="3"/>
        <end position="207"/>
    </location>
</feature>
<dbReference type="eggNOG" id="COG3956">
    <property type="taxonomic scope" value="Bacteria"/>
</dbReference>
<dbReference type="InterPro" id="IPR014777">
    <property type="entry name" value="4pyrrole_Mease_sub1"/>
</dbReference>
<dbReference type="GO" id="GO:0046061">
    <property type="term" value="P:dATP catabolic process"/>
    <property type="evidence" value="ECO:0007669"/>
    <property type="project" value="TreeGrafter"/>
</dbReference>
<dbReference type="NCBIfam" id="TIGR00444">
    <property type="entry name" value="mazG"/>
    <property type="match status" value="1"/>
</dbReference>
<evidence type="ECO:0000313" key="5">
    <source>
        <dbReference type="Proteomes" id="UP000010716"/>
    </source>
</evidence>
<dbReference type="Proteomes" id="UP000825179">
    <property type="component" value="Chromosome"/>
</dbReference>
<name>F5L9Z8_CALTT</name>
<dbReference type="CDD" id="cd11528">
    <property type="entry name" value="NTP-PPase_MazG_Nterm"/>
    <property type="match status" value="1"/>
</dbReference>
<proteinExistence type="predicted"/>
<evidence type="ECO:0000313" key="4">
    <source>
        <dbReference type="EMBL" id="QZT34355.1"/>
    </source>
</evidence>
<dbReference type="InterPro" id="IPR035996">
    <property type="entry name" value="4pyrrol_Methylase_sf"/>
</dbReference>
<evidence type="ECO:0000259" key="1">
    <source>
        <dbReference type="Pfam" id="PF00590"/>
    </source>
</evidence>